<evidence type="ECO:0000256" key="5">
    <source>
        <dbReference type="ARBA" id="ARBA00023163"/>
    </source>
</evidence>
<dbReference type="SUPFAM" id="SSF48013">
    <property type="entry name" value="NusB-like"/>
    <property type="match status" value="1"/>
</dbReference>
<keyword evidence="2 6" id="KW-0889">Transcription antitermination</keyword>
<evidence type="ECO:0000256" key="1">
    <source>
        <dbReference type="ARBA" id="ARBA00005952"/>
    </source>
</evidence>
<dbReference type="InterPro" id="IPR035926">
    <property type="entry name" value="NusB-like_sf"/>
</dbReference>
<evidence type="ECO:0000256" key="2">
    <source>
        <dbReference type="ARBA" id="ARBA00022814"/>
    </source>
</evidence>
<feature type="domain" description="NusB/RsmB/TIM44" evidence="7">
    <location>
        <begin position="107"/>
        <end position="204"/>
    </location>
</feature>
<dbReference type="Pfam" id="PF01029">
    <property type="entry name" value="NusB"/>
    <property type="match status" value="1"/>
</dbReference>
<keyword evidence="4 6" id="KW-0805">Transcription regulation</keyword>
<dbReference type="GO" id="GO:0031564">
    <property type="term" value="P:transcription antitermination"/>
    <property type="evidence" value="ECO:0007669"/>
    <property type="project" value="UniProtKB-KW"/>
</dbReference>
<evidence type="ECO:0000256" key="3">
    <source>
        <dbReference type="ARBA" id="ARBA00022884"/>
    </source>
</evidence>
<dbReference type="AlphaFoldDB" id="A0A8J7JVX0"/>
<reference evidence="8" key="1">
    <citation type="submission" date="2020-10" db="EMBL/GenBank/DDBJ databases">
        <authorList>
            <person name="Castelo-Branco R."/>
            <person name="Eusebio N."/>
            <person name="Adriana R."/>
            <person name="Vieira A."/>
            <person name="Brugerolle De Fraissinette N."/>
            <person name="Rezende De Castro R."/>
            <person name="Schneider M.P."/>
            <person name="Vasconcelos V."/>
            <person name="Leao P.N."/>
        </authorList>
    </citation>
    <scope>NUCLEOTIDE SEQUENCE</scope>
    <source>
        <strain evidence="8">LEGE 06105</strain>
    </source>
</reference>
<comment type="function">
    <text evidence="6">Involved in transcription antitermination. Required for transcription of ribosomal RNA (rRNA) genes. Binds specifically to the boxA antiterminator sequence of the ribosomal RNA (rrn) operons.</text>
</comment>
<evidence type="ECO:0000256" key="6">
    <source>
        <dbReference type="HAMAP-Rule" id="MF_00073"/>
    </source>
</evidence>
<evidence type="ECO:0000256" key="4">
    <source>
        <dbReference type="ARBA" id="ARBA00023015"/>
    </source>
</evidence>
<dbReference type="GO" id="GO:0003723">
    <property type="term" value="F:RNA binding"/>
    <property type="evidence" value="ECO:0007669"/>
    <property type="project" value="UniProtKB-UniRule"/>
</dbReference>
<accession>A0A8J7JVX0</accession>
<dbReference type="HAMAP" id="MF_00073">
    <property type="entry name" value="NusB"/>
    <property type="match status" value="1"/>
</dbReference>
<dbReference type="Proteomes" id="UP000620559">
    <property type="component" value="Unassembled WGS sequence"/>
</dbReference>
<organism evidence="8 9">
    <name type="scientific">Plectonema cf. radiosum LEGE 06105</name>
    <dbReference type="NCBI Taxonomy" id="945769"/>
    <lineage>
        <taxon>Bacteria</taxon>
        <taxon>Bacillati</taxon>
        <taxon>Cyanobacteriota</taxon>
        <taxon>Cyanophyceae</taxon>
        <taxon>Oscillatoriophycideae</taxon>
        <taxon>Oscillatoriales</taxon>
        <taxon>Microcoleaceae</taxon>
        <taxon>Plectonema</taxon>
    </lineage>
</organism>
<dbReference type="PANTHER" id="PTHR11078">
    <property type="entry name" value="N UTILIZATION SUBSTANCE PROTEIN B-RELATED"/>
    <property type="match status" value="1"/>
</dbReference>
<dbReference type="GO" id="GO:0006353">
    <property type="term" value="P:DNA-templated transcription termination"/>
    <property type="evidence" value="ECO:0007669"/>
    <property type="project" value="UniProtKB-UniRule"/>
</dbReference>
<gene>
    <name evidence="6 8" type="primary">nusB</name>
    <name evidence="8" type="ORF">IQ247_27015</name>
</gene>
<sequence length="214" mass="24024">MQDRRPPRQIARELALLSLSQIPVNPKKLTEDQLPKLVLAAVRTLRVEVQDSLENASAELQRSNDRILTSQTRAADLNTARTMLQEAIGYTQIAINQLAATLDFPELIQLANQDKDVRQYAIQLVQTIAAERKVIDEKISAALVDWQVMRLAQIDRDILRIAVGEMEFFDVPAKVAINEAVELAKRYSGEDGHRFINGVLRKVTDQQKELGVGS</sequence>
<protein>
    <recommendedName>
        <fullName evidence="6">Transcription antitermination protein NusB</fullName>
    </recommendedName>
    <alternativeName>
        <fullName evidence="6">Antitermination factor NusB</fullName>
    </alternativeName>
</protein>
<evidence type="ECO:0000259" key="7">
    <source>
        <dbReference type="Pfam" id="PF01029"/>
    </source>
</evidence>
<comment type="caution">
    <text evidence="8">The sequence shown here is derived from an EMBL/GenBank/DDBJ whole genome shotgun (WGS) entry which is preliminary data.</text>
</comment>
<dbReference type="NCBIfam" id="TIGR01951">
    <property type="entry name" value="nusB"/>
    <property type="match status" value="1"/>
</dbReference>
<keyword evidence="9" id="KW-1185">Reference proteome</keyword>
<evidence type="ECO:0000313" key="9">
    <source>
        <dbReference type="Proteomes" id="UP000620559"/>
    </source>
</evidence>
<dbReference type="CDD" id="cd00619">
    <property type="entry name" value="Terminator_NusB"/>
    <property type="match status" value="1"/>
</dbReference>
<keyword evidence="3 6" id="KW-0694">RNA-binding</keyword>
<dbReference type="GO" id="GO:0005829">
    <property type="term" value="C:cytosol"/>
    <property type="evidence" value="ECO:0007669"/>
    <property type="project" value="TreeGrafter"/>
</dbReference>
<dbReference type="InterPro" id="IPR006027">
    <property type="entry name" value="NusB_RsmB_TIM44"/>
</dbReference>
<comment type="similarity">
    <text evidence="1 6">Belongs to the NusB family.</text>
</comment>
<dbReference type="Gene3D" id="1.10.940.10">
    <property type="entry name" value="NusB-like"/>
    <property type="match status" value="1"/>
</dbReference>
<evidence type="ECO:0000313" key="8">
    <source>
        <dbReference type="EMBL" id="MBE9216269.1"/>
    </source>
</evidence>
<dbReference type="EMBL" id="JADEWL010000151">
    <property type="protein sequence ID" value="MBE9216269.1"/>
    <property type="molecule type" value="Genomic_DNA"/>
</dbReference>
<name>A0A8J7JVX0_9CYAN</name>
<dbReference type="InterPro" id="IPR011605">
    <property type="entry name" value="NusB_fam"/>
</dbReference>
<keyword evidence="5 6" id="KW-0804">Transcription</keyword>
<proteinExistence type="inferred from homology"/>
<dbReference type="PANTHER" id="PTHR11078:SF3">
    <property type="entry name" value="ANTITERMINATION NUSB DOMAIN-CONTAINING PROTEIN"/>
    <property type="match status" value="1"/>
</dbReference>
<dbReference type="RefSeq" id="WP_193924741.1">
    <property type="nucleotide sequence ID" value="NZ_JADEWL010000151.1"/>
</dbReference>